<reference evidence="1" key="2">
    <citation type="journal article" date="2022" name="Res Sq">
        <title>Evolution of multicellular longitudinally dividing oral cavity symbionts (Neisseriaceae).</title>
        <authorList>
            <person name="Nyongesa S."/>
            <person name="Weber P."/>
            <person name="Bernet E."/>
            <person name="Pullido F."/>
            <person name="Nieckarz M."/>
            <person name="Delaby M."/>
            <person name="Nieves C."/>
            <person name="Viehboeck T."/>
            <person name="Krause N."/>
            <person name="Rivera-Millot A."/>
            <person name="Nakamura A."/>
            <person name="Vischer N."/>
            <person name="VanNieuwenhze M."/>
            <person name="Brun Y."/>
            <person name="Cava F."/>
            <person name="Bulgheresi S."/>
            <person name="Veyrier F."/>
        </authorList>
    </citation>
    <scope>NUCLEOTIDE SEQUENCE</scope>
    <source>
        <strain evidence="1">17694</strain>
    </source>
</reference>
<evidence type="ECO:0000313" key="1">
    <source>
        <dbReference type="EMBL" id="UOP04949.1"/>
    </source>
</evidence>
<gene>
    <name evidence="1" type="ORF">LVJ77_00950</name>
</gene>
<keyword evidence="2" id="KW-1185">Reference proteome</keyword>
<accession>A0A8T9MUJ1</accession>
<reference evidence="1" key="1">
    <citation type="submission" date="2021-12" db="EMBL/GenBank/DDBJ databases">
        <authorList>
            <person name="Veyrier F.J."/>
        </authorList>
    </citation>
    <scope>NUCLEOTIDE SEQUENCE</scope>
    <source>
        <strain evidence="1">17694</strain>
    </source>
</reference>
<dbReference type="Proteomes" id="UP000831534">
    <property type="component" value="Chromosome"/>
</dbReference>
<dbReference type="AlphaFoldDB" id="A0A8T9MUJ1"/>
<proteinExistence type="predicted"/>
<sequence>MHFKMGMVQEAEQGLADLCNNAQWRLSRTLSVVTALRHMWILRNSNRSEQAKQVLVRVLNESRISPESRIGRLLQLHSVWLDYETAELARIPLLRSNMPPPVCGGDGDMTMLMEWHNLYALLLKWEVYACSVPQRAELHGRILRHHYESFFYALCINDLYRLHNFMFNLADYLNKAKNVGIDVPAQAILSCYLLIFALEECGGHKEHASWGRITFAEFCLSHADAVGNLPAQWSDDMNPMNRAFYRHLSEKVEQYGTAREQAMFYLVYMRFLRRRGEAEGALYAGVHRQLYALLAEQNHVRDYLLREGMLCRRACHYLNFSTENQCNIKKSVIPAQVGIHCPMLIKQCLIKVFRDSTWIPACTGMTVRRFFG</sequence>
<dbReference type="EMBL" id="CP091521">
    <property type="protein sequence ID" value="UOP04949.1"/>
    <property type="molecule type" value="Genomic_DNA"/>
</dbReference>
<protein>
    <submittedName>
        <fullName evidence="1">Uncharacterized protein</fullName>
    </submittedName>
</protein>
<organism evidence="1 2">
    <name type="scientific">Conchiformibius kuhniae</name>
    <dbReference type="NCBI Taxonomy" id="211502"/>
    <lineage>
        <taxon>Bacteria</taxon>
        <taxon>Pseudomonadati</taxon>
        <taxon>Pseudomonadota</taxon>
        <taxon>Betaproteobacteria</taxon>
        <taxon>Neisseriales</taxon>
        <taxon>Neisseriaceae</taxon>
        <taxon>Conchiformibius</taxon>
    </lineage>
</organism>
<name>A0A8T9MUJ1_9NEIS</name>
<evidence type="ECO:0000313" key="2">
    <source>
        <dbReference type="Proteomes" id="UP000831534"/>
    </source>
</evidence>